<feature type="domain" description="PurM-like C-terminal" evidence="13">
    <location>
        <begin position="332"/>
        <end position="495"/>
    </location>
</feature>
<dbReference type="AlphaFoldDB" id="A0AAD8MP25"/>
<keyword evidence="5" id="KW-0547">Nucleotide-binding</keyword>
<comment type="catalytic activity">
    <reaction evidence="9">
        <text>2-formamido-N(1)-(5-O-phospho-beta-D-ribosyl)acetamidine + ATP = 5-amino-1-(5-phospho-beta-D-ribosyl)imidazole + ADP + phosphate + H(+)</text>
        <dbReference type="Rhea" id="RHEA:23032"/>
        <dbReference type="ChEBI" id="CHEBI:15378"/>
        <dbReference type="ChEBI" id="CHEBI:30616"/>
        <dbReference type="ChEBI" id="CHEBI:43474"/>
        <dbReference type="ChEBI" id="CHEBI:137981"/>
        <dbReference type="ChEBI" id="CHEBI:147287"/>
        <dbReference type="ChEBI" id="CHEBI:456216"/>
        <dbReference type="EC" id="6.3.3.1"/>
    </reaction>
</comment>
<evidence type="ECO:0000256" key="11">
    <source>
        <dbReference type="SAM" id="Phobius"/>
    </source>
</evidence>
<keyword evidence="15" id="KW-1185">Reference proteome</keyword>
<dbReference type="InterPro" id="IPR036676">
    <property type="entry name" value="PurM-like_C_sf"/>
</dbReference>
<accession>A0AAD8MP25</accession>
<dbReference type="EC" id="6.3.3.1" evidence="3"/>
<dbReference type="SUPFAM" id="SSF56042">
    <property type="entry name" value="PurM C-terminal domain-like"/>
    <property type="match status" value="1"/>
</dbReference>
<reference evidence="14" key="1">
    <citation type="submission" date="2023-02" db="EMBL/GenBank/DDBJ databases">
        <title>Genome of toxic invasive species Heracleum sosnowskyi carries increased number of genes despite the absence of recent whole-genome duplications.</title>
        <authorList>
            <person name="Schelkunov M."/>
            <person name="Shtratnikova V."/>
            <person name="Makarenko M."/>
            <person name="Klepikova A."/>
            <person name="Omelchenko D."/>
            <person name="Novikova G."/>
            <person name="Obukhova E."/>
            <person name="Bogdanov V."/>
            <person name="Penin A."/>
            <person name="Logacheva M."/>
        </authorList>
    </citation>
    <scope>NUCLEOTIDE SEQUENCE</scope>
    <source>
        <strain evidence="14">Hsosn_3</strain>
        <tissue evidence="14">Leaf</tissue>
    </source>
</reference>
<evidence type="ECO:0000256" key="1">
    <source>
        <dbReference type="ARBA" id="ARBA00004686"/>
    </source>
</evidence>
<dbReference type="GO" id="GO:0004637">
    <property type="term" value="F:phosphoribosylamine-glycine ligase activity"/>
    <property type="evidence" value="ECO:0007669"/>
    <property type="project" value="TreeGrafter"/>
</dbReference>
<keyword evidence="4" id="KW-0436">Ligase</keyword>
<dbReference type="HAMAP" id="MF_00741">
    <property type="entry name" value="AIRS"/>
    <property type="match status" value="1"/>
</dbReference>
<dbReference type="CDD" id="cd02196">
    <property type="entry name" value="PurM"/>
    <property type="match status" value="1"/>
</dbReference>
<dbReference type="EMBL" id="JAUIZM010000006">
    <property type="protein sequence ID" value="KAK1379907.1"/>
    <property type="molecule type" value="Genomic_DNA"/>
</dbReference>
<evidence type="ECO:0000256" key="2">
    <source>
        <dbReference type="ARBA" id="ARBA00010280"/>
    </source>
</evidence>
<evidence type="ECO:0000256" key="5">
    <source>
        <dbReference type="ARBA" id="ARBA00022741"/>
    </source>
</evidence>
<name>A0AAD8MP25_9APIA</name>
<dbReference type="GO" id="GO:0046084">
    <property type="term" value="P:adenine biosynthetic process"/>
    <property type="evidence" value="ECO:0007669"/>
    <property type="project" value="TreeGrafter"/>
</dbReference>
<evidence type="ECO:0000259" key="13">
    <source>
        <dbReference type="Pfam" id="PF02769"/>
    </source>
</evidence>
<evidence type="ECO:0000259" key="12">
    <source>
        <dbReference type="Pfam" id="PF00586"/>
    </source>
</evidence>
<evidence type="ECO:0000256" key="4">
    <source>
        <dbReference type="ARBA" id="ARBA00022598"/>
    </source>
</evidence>
<comment type="similarity">
    <text evidence="2">Belongs to the AIR synthase family.</text>
</comment>
<dbReference type="InterPro" id="IPR016188">
    <property type="entry name" value="PurM-like_N"/>
</dbReference>
<protein>
    <recommendedName>
        <fullName evidence="3">phosphoribosylformylglycinamidine cyclo-ligase</fullName>
        <ecNumber evidence="3">6.3.3.1</ecNumber>
    </recommendedName>
    <alternativeName>
        <fullName evidence="8">AIR synthase</fullName>
    </alternativeName>
    <alternativeName>
        <fullName evidence="7">Phosphoribosyl-aminoimidazole synthetase</fullName>
    </alternativeName>
</protein>
<evidence type="ECO:0000256" key="6">
    <source>
        <dbReference type="ARBA" id="ARBA00022840"/>
    </source>
</evidence>
<dbReference type="NCBIfam" id="TIGR00878">
    <property type="entry name" value="purM"/>
    <property type="match status" value="1"/>
</dbReference>
<dbReference type="SUPFAM" id="SSF55326">
    <property type="entry name" value="PurM N-terminal domain-like"/>
    <property type="match status" value="1"/>
</dbReference>
<comment type="pathway">
    <text evidence="1">Purine metabolism; IMP biosynthesis via de novo pathway; 5-amino-1-(5-phospho-D-ribosyl)imidazole from N(2)-formyl-N(1)-(5-phospho-D-ribosyl)glycinamide: step 2/2.</text>
</comment>
<dbReference type="PANTHER" id="PTHR10520">
    <property type="entry name" value="TRIFUNCTIONAL PURINE BIOSYNTHETIC PROTEIN ADENOSINE-3-RELATED"/>
    <property type="match status" value="1"/>
</dbReference>
<feature type="domain" description="PurM-like N-terminal" evidence="12">
    <location>
        <begin position="211"/>
        <end position="319"/>
    </location>
</feature>
<feature type="region of interest" description="Disordered" evidence="10">
    <location>
        <begin position="1"/>
        <end position="54"/>
    </location>
</feature>
<proteinExistence type="inferred from homology"/>
<keyword evidence="11" id="KW-1133">Transmembrane helix</keyword>
<evidence type="ECO:0000313" key="14">
    <source>
        <dbReference type="EMBL" id="KAK1379907.1"/>
    </source>
</evidence>
<dbReference type="GO" id="GO:0006189">
    <property type="term" value="P:'de novo' IMP biosynthetic process"/>
    <property type="evidence" value="ECO:0007669"/>
    <property type="project" value="InterPro"/>
</dbReference>
<dbReference type="InterPro" id="IPR004733">
    <property type="entry name" value="PurM_cligase"/>
</dbReference>
<dbReference type="InterPro" id="IPR010918">
    <property type="entry name" value="PurM-like_C_dom"/>
</dbReference>
<dbReference type="GO" id="GO:0005524">
    <property type="term" value="F:ATP binding"/>
    <property type="evidence" value="ECO:0007669"/>
    <property type="project" value="UniProtKB-KW"/>
</dbReference>
<keyword evidence="11" id="KW-0472">Membrane</keyword>
<dbReference type="FunFam" id="3.30.1330.10:FF:000001">
    <property type="entry name" value="Phosphoribosylformylglycinamidine cyclo-ligase"/>
    <property type="match status" value="1"/>
</dbReference>
<dbReference type="Pfam" id="PF02769">
    <property type="entry name" value="AIRS_C"/>
    <property type="match status" value="1"/>
</dbReference>
<dbReference type="FunFam" id="3.90.650.10:FF:000001">
    <property type="entry name" value="Phosphoribosylformylglycinamidine cyclo-ligase"/>
    <property type="match status" value="1"/>
</dbReference>
<dbReference type="Proteomes" id="UP001237642">
    <property type="component" value="Unassembled WGS sequence"/>
</dbReference>
<evidence type="ECO:0000256" key="3">
    <source>
        <dbReference type="ARBA" id="ARBA00013047"/>
    </source>
</evidence>
<keyword evidence="6" id="KW-0067">ATP-binding</keyword>
<evidence type="ECO:0000256" key="9">
    <source>
        <dbReference type="ARBA" id="ARBA00049057"/>
    </source>
</evidence>
<evidence type="ECO:0000256" key="10">
    <source>
        <dbReference type="SAM" id="MobiDB-lite"/>
    </source>
</evidence>
<reference evidence="14" key="2">
    <citation type="submission" date="2023-05" db="EMBL/GenBank/DDBJ databases">
        <authorList>
            <person name="Schelkunov M.I."/>
        </authorList>
    </citation>
    <scope>NUCLEOTIDE SEQUENCE</scope>
    <source>
        <strain evidence="14">Hsosn_3</strain>
        <tissue evidence="14">Leaf</tissue>
    </source>
</reference>
<sequence>MISKANSNRAEQGESYSYDVPHGDDDELDGSGGTGEAGNASGREDSEPQNPSLNPPSAHLFLVSIISIVFGAILISHLSSGPTLILSTKMTTAFGRSIELARCSATLLNPSSANSEISLANLRVPVLHHFSNRCSAISFVTKDSVCRTSKKSSSRILCSVSKTYVDESNNYEDGLTYKSAGVDIDAGSELVKRIAKMAPGIGGFGGLYPFGDSYLVAGTDGVGTKLKLAFETGIHDTIGIDLVAMSVNDIVTSGAKPLFFLDYYATSRLDVDLAEKVIKGIVEGCQQSECALLGGETAEMPDFYADGEYDLSGFAVGSVKKDSVINGKNIVDGDVLIGLPSSGIHSNGFSLVRRVLARSGLSLKDNLPGESVTLGEALMAPTVIYVKQVLDIISKGGVKGIAHITGGGFTDNIPRVFPEGLGAVILKDSWVVPPVFKWIQEAGRVEDAEMRRTFNMGIGMVLVVSQEAALRLLGDAQATNIAYRIGEVVKGDGVSYQ</sequence>
<evidence type="ECO:0000256" key="8">
    <source>
        <dbReference type="ARBA" id="ARBA00032931"/>
    </source>
</evidence>
<evidence type="ECO:0000313" key="15">
    <source>
        <dbReference type="Proteomes" id="UP001237642"/>
    </source>
</evidence>
<organism evidence="14 15">
    <name type="scientific">Heracleum sosnowskyi</name>
    <dbReference type="NCBI Taxonomy" id="360622"/>
    <lineage>
        <taxon>Eukaryota</taxon>
        <taxon>Viridiplantae</taxon>
        <taxon>Streptophyta</taxon>
        <taxon>Embryophyta</taxon>
        <taxon>Tracheophyta</taxon>
        <taxon>Spermatophyta</taxon>
        <taxon>Magnoliopsida</taxon>
        <taxon>eudicotyledons</taxon>
        <taxon>Gunneridae</taxon>
        <taxon>Pentapetalae</taxon>
        <taxon>asterids</taxon>
        <taxon>campanulids</taxon>
        <taxon>Apiales</taxon>
        <taxon>Apiaceae</taxon>
        <taxon>Apioideae</taxon>
        <taxon>apioid superclade</taxon>
        <taxon>Tordylieae</taxon>
        <taxon>Tordyliinae</taxon>
        <taxon>Heracleum</taxon>
    </lineage>
</organism>
<dbReference type="InterPro" id="IPR036921">
    <property type="entry name" value="PurM-like_N_sf"/>
</dbReference>
<dbReference type="Gene3D" id="3.90.650.10">
    <property type="entry name" value="PurM-like C-terminal domain"/>
    <property type="match status" value="1"/>
</dbReference>
<feature type="compositionally biased region" description="Polar residues" evidence="10">
    <location>
        <begin position="1"/>
        <end position="10"/>
    </location>
</feature>
<dbReference type="Gene3D" id="3.30.1330.10">
    <property type="entry name" value="PurM-like, N-terminal domain"/>
    <property type="match status" value="1"/>
</dbReference>
<feature type="transmembrane region" description="Helical" evidence="11">
    <location>
        <begin position="58"/>
        <end position="80"/>
    </location>
</feature>
<dbReference type="GO" id="GO:0005829">
    <property type="term" value="C:cytosol"/>
    <property type="evidence" value="ECO:0007669"/>
    <property type="project" value="TreeGrafter"/>
</dbReference>
<keyword evidence="11" id="KW-0812">Transmembrane</keyword>
<dbReference type="GO" id="GO:0004641">
    <property type="term" value="F:phosphoribosylformylglycinamidine cyclo-ligase activity"/>
    <property type="evidence" value="ECO:0007669"/>
    <property type="project" value="UniProtKB-EC"/>
</dbReference>
<comment type="caution">
    <text evidence="14">The sequence shown here is derived from an EMBL/GenBank/DDBJ whole genome shotgun (WGS) entry which is preliminary data.</text>
</comment>
<evidence type="ECO:0000256" key="7">
    <source>
        <dbReference type="ARBA" id="ARBA00031908"/>
    </source>
</evidence>
<dbReference type="Pfam" id="PF00586">
    <property type="entry name" value="AIRS"/>
    <property type="match status" value="1"/>
</dbReference>
<gene>
    <name evidence="14" type="ORF">POM88_026651</name>
</gene>
<dbReference type="PANTHER" id="PTHR10520:SF12">
    <property type="entry name" value="TRIFUNCTIONAL PURINE BIOSYNTHETIC PROTEIN ADENOSINE-3"/>
    <property type="match status" value="1"/>
</dbReference>